<keyword evidence="2 3" id="KW-0479">Metal-binding</keyword>
<feature type="binding site" evidence="3">
    <location>
        <position position="161"/>
    </location>
    <ligand>
        <name>a divalent metal cation</name>
        <dbReference type="ChEBI" id="CHEBI:60240"/>
    </ligand>
</feature>
<dbReference type="Pfam" id="PF05163">
    <property type="entry name" value="DinB"/>
    <property type="match status" value="1"/>
</dbReference>
<evidence type="ECO:0000313" key="4">
    <source>
        <dbReference type="EMBL" id="AXE20738.1"/>
    </source>
</evidence>
<comment type="similarity">
    <text evidence="1">Belongs to the DinB family.</text>
</comment>
<dbReference type="SUPFAM" id="SSF109854">
    <property type="entry name" value="DinB/YfiT-like putative metalloenzymes"/>
    <property type="match status" value="1"/>
</dbReference>
<reference evidence="4 5" key="1">
    <citation type="submission" date="2018-07" db="EMBL/GenBank/DDBJ databases">
        <title>Genome sequencing of Runella.</title>
        <authorList>
            <person name="Baek M.-G."/>
            <person name="Yi H."/>
        </authorList>
    </citation>
    <scope>NUCLEOTIDE SEQUENCE [LARGE SCALE GENOMIC DNA]</scope>
    <source>
        <strain evidence="4 5">HYN0085</strain>
    </source>
</reference>
<sequence>MKISRKAALNTLTGAFISMPFLGFSRTKKELQTFKQEFGVAWKRSQDYTLTVFNQMPEEHIDFKYTPESMSFRTQFVHCVTFTAMQLAGRLEIPNPYENKKDWEKLTKAQLSNEIKGFYTWVEKVAGEVSPERLAKEEGFAGGKIQVWQFFYAMENHIIHHRGQAVCYVRLKGITPEGYVGW</sequence>
<accession>A0A344TQ17</accession>
<gene>
    <name evidence="4" type="ORF">DR864_24880</name>
</gene>
<evidence type="ECO:0000313" key="5">
    <source>
        <dbReference type="Proteomes" id="UP000251993"/>
    </source>
</evidence>
<proteinExistence type="inferred from homology"/>
<dbReference type="KEGG" id="run:DR864_24880"/>
<dbReference type="InterPro" id="IPR034660">
    <property type="entry name" value="DinB/YfiT-like"/>
</dbReference>
<evidence type="ECO:0000256" key="1">
    <source>
        <dbReference type="ARBA" id="ARBA00008635"/>
    </source>
</evidence>
<organism evidence="4 5">
    <name type="scientific">Runella rosea</name>
    <dbReference type="NCBI Taxonomy" id="2259595"/>
    <lineage>
        <taxon>Bacteria</taxon>
        <taxon>Pseudomonadati</taxon>
        <taxon>Bacteroidota</taxon>
        <taxon>Cytophagia</taxon>
        <taxon>Cytophagales</taxon>
        <taxon>Spirosomataceae</taxon>
        <taxon>Runella</taxon>
    </lineage>
</organism>
<dbReference type="Gene3D" id="1.20.120.450">
    <property type="entry name" value="dinb family like domain"/>
    <property type="match status" value="1"/>
</dbReference>
<feature type="binding site" evidence="3">
    <location>
        <position position="78"/>
    </location>
    <ligand>
        <name>a divalent metal cation</name>
        <dbReference type="ChEBI" id="CHEBI:60240"/>
    </ligand>
</feature>
<dbReference type="OrthoDB" id="119432at2"/>
<keyword evidence="5" id="KW-1185">Reference proteome</keyword>
<protein>
    <submittedName>
        <fullName evidence="4">DinB family protein</fullName>
    </submittedName>
</protein>
<evidence type="ECO:0000256" key="3">
    <source>
        <dbReference type="PIRSR" id="PIRSR607837-1"/>
    </source>
</evidence>
<dbReference type="Proteomes" id="UP000251993">
    <property type="component" value="Chromosome"/>
</dbReference>
<dbReference type="EMBL" id="CP030850">
    <property type="protein sequence ID" value="AXE20738.1"/>
    <property type="molecule type" value="Genomic_DNA"/>
</dbReference>
<dbReference type="GO" id="GO:0046872">
    <property type="term" value="F:metal ion binding"/>
    <property type="evidence" value="ECO:0007669"/>
    <property type="project" value="UniProtKB-KW"/>
</dbReference>
<feature type="binding site" evidence="3">
    <location>
        <position position="157"/>
    </location>
    <ligand>
        <name>a divalent metal cation</name>
        <dbReference type="ChEBI" id="CHEBI:60240"/>
    </ligand>
</feature>
<dbReference type="AlphaFoldDB" id="A0A344TQ17"/>
<dbReference type="InterPro" id="IPR007837">
    <property type="entry name" value="DinB"/>
</dbReference>
<dbReference type="RefSeq" id="WP_114069500.1">
    <property type="nucleotide sequence ID" value="NZ_CP030850.1"/>
</dbReference>
<name>A0A344TQ17_9BACT</name>
<evidence type="ECO:0000256" key="2">
    <source>
        <dbReference type="ARBA" id="ARBA00022723"/>
    </source>
</evidence>